<sequence length="146" mass="16310">MLSKVLLIVGVFGFAAAIAGFWYYKTQTDWVESASYAKPTNDPAKVLVVSFSRTGNTEAAAKVAAEYFDADFLKIDAPNYANDLKGLKKASDDAMAEVVSSPISHPPVDLNQYELIILSAPTWWFRPAVPIWSFVENHDFHNKRFF</sequence>
<feature type="transmembrane region" description="Helical" evidence="3">
    <location>
        <begin position="6"/>
        <end position="24"/>
    </location>
</feature>
<dbReference type="SUPFAM" id="SSF52218">
    <property type="entry name" value="Flavoproteins"/>
    <property type="match status" value="1"/>
</dbReference>
<reference evidence="5 6" key="2">
    <citation type="submission" date="2015-01" db="EMBL/GenBank/DDBJ databases">
        <authorList>
            <consortium name="NBRP consortium"/>
            <person name="Sawabe T."/>
            <person name="Meirelles P."/>
            <person name="Feng G."/>
            <person name="Sayaka M."/>
            <person name="Hattori M."/>
            <person name="Ohkuma M."/>
        </authorList>
    </citation>
    <scope>NUCLEOTIDE SEQUENCE [LARGE SCALE GENOMIC DNA]</scope>
    <source>
        <strain evidence="5 6">JCM19232</strain>
    </source>
</reference>
<evidence type="ECO:0000313" key="5">
    <source>
        <dbReference type="EMBL" id="GAM64101.1"/>
    </source>
</evidence>
<dbReference type="Pfam" id="PF12682">
    <property type="entry name" value="Flavodoxin_4"/>
    <property type="match status" value="1"/>
</dbReference>
<accession>A0A0B8PCK0</accession>
<dbReference type="InterPro" id="IPR008254">
    <property type="entry name" value="Flavodoxin/NO_synth"/>
</dbReference>
<dbReference type="InterPro" id="IPR029039">
    <property type="entry name" value="Flavoprotein-like_sf"/>
</dbReference>
<evidence type="ECO:0000256" key="1">
    <source>
        <dbReference type="ARBA" id="ARBA00022630"/>
    </source>
</evidence>
<feature type="domain" description="Flavodoxin-like" evidence="4">
    <location>
        <begin position="46"/>
        <end position="146"/>
    </location>
</feature>
<dbReference type="EMBL" id="BBSA01000011">
    <property type="protein sequence ID" value="GAM64101.1"/>
    <property type="molecule type" value="Genomic_DNA"/>
</dbReference>
<reference evidence="5 6" key="1">
    <citation type="submission" date="2015-01" db="EMBL/GenBank/DDBJ databases">
        <title>Vibrio sp. C5 JCM 19232 whole genome shotgun sequence.</title>
        <authorList>
            <person name="Sawabe T."/>
            <person name="Meirelles P."/>
            <person name="Feng G."/>
            <person name="Sayaka M."/>
            <person name="Hattori M."/>
            <person name="Ohkuma M."/>
        </authorList>
    </citation>
    <scope>NUCLEOTIDE SEQUENCE [LARGE SCALE GENOMIC DNA]</scope>
    <source>
        <strain evidence="5 6">JCM19232</strain>
    </source>
</reference>
<organism evidence="5 6">
    <name type="scientific">Vibrio ishigakensis</name>
    <dbReference type="NCBI Taxonomy" id="1481914"/>
    <lineage>
        <taxon>Bacteria</taxon>
        <taxon>Pseudomonadati</taxon>
        <taxon>Pseudomonadota</taxon>
        <taxon>Gammaproteobacteria</taxon>
        <taxon>Vibrionales</taxon>
        <taxon>Vibrionaceae</taxon>
        <taxon>Vibrio</taxon>
    </lineage>
</organism>
<keyword evidence="3" id="KW-0812">Transmembrane</keyword>
<comment type="caution">
    <text evidence="5">The sequence shown here is derived from an EMBL/GenBank/DDBJ whole genome shotgun (WGS) entry which is preliminary data.</text>
</comment>
<evidence type="ECO:0000256" key="2">
    <source>
        <dbReference type="ARBA" id="ARBA00022643"/>
    </source>
</evidence>
<dbReference type="GO" id="GO:0010181">
    <property type="term" value="F:FMN binding"/>
    <property type="evidence" value="ECO:0007669"/>
    <property type="project" value="InterPro"/>
</dbReference>
<dbReference type="PROSITE" id="PS50902">
    <property type="entry name" value="FLAVODOXIN_LIKE"/>
    <property type="match status" value="1"/>
</dbReference>
<dbReference type="Gene3D" id="3.40.50.360">
    <property type="match status" value="1"/>
</dbReference>
<dbReference type="PANTHER" id="PTHR39201:SF1">
    <property type="entry name" value="FLAVODOXIN-LIKE DOMAIN-CONTAINING PROTEIN"/>
    <property type="match status" value="1"/>
</dbReference>
<keyword evidence="2" id="KW-0288">FMN</keyword>
<dbReference type="PANTHER" id="PTHR39201">
    <property type="entry name" value="EXPORTED PROTEIN-RELATED"/>
    <property type="match status" value="1"/>
</dbReference>
<evidence type="ECO:0000259" key="4">
    <source>
        <dbReference type="PROSITE" id="PS50902"/>
    </source>
</evidence>
<dbReference type="Proteomes" id="UP000031670">
    <property type="component" value="Unassembled WGS sequence"/>
</dbReference>
<protein>
    <recommendedName>
        <fullName evidence="4">Flavodoxin-like domain-containing protein</fullName>
    </recommendedName>
</protein>
<evidence type="ECO:0000313" key="6">
    <source>
        <dbReference type="Proteomes" id="UP000031670"/>
    </source>
</evidence>
<keyword evidence="3" id="KW-1133">Transmembrane helix</keyword>
<evidence type="ECO:0000256" key="3">
    <source>
        <dbReference type="SAM" id="Phobius"/>
    </source>
</evidence>
<keyword evidence="1" id="KW-0285">Flavoprotein</keyword>
<gene>
    <name evidence="5" type="ORF">JCM19232_3377</name>
</gene>
<proteinExistence type="predicted"/>
<keyword evidence="3" id="KW-0472">Membrane</keyword>
<dbReference type="AlphaFoldDB" id="A0A0B8PCK0"/>
<name>A0A0B8PCK0_9VIBR</name>